<evidence type="ECO:0000256" key="1">
    <source>
        <dbReference type="SAM" id="MobiDB-lite"/>
    </source>
</evidence>
<feature type="region of interest" description="Disordered" evidence="1">
    <location>
        <begin position="91"/>
        <end position="119"/>
    </location>
</feature>
<protein>
    <submittedName>
        <fullName evidence="2">Uncharacterized protein</fullName>
    </submittedName>
</protein>
<gene>
    <name evidence="2" type="ORF">E1263_05030</name>
</gene>
<dbReference type="OrthoDB" id="3827374at2"/>
<feature type="compositionally biased region" description="Basic and acidic residues" evidence="1">
    <location>
        <begin position="107"/>
        <end position="119"/>
    </location>
</feature>
<evidence type="ECO:0000313" key="2">
    <source>
        <dbReference type="EMBL" id="TDD61985.1"/>
    </source>
</evidence>
<sequence length="119" mass="12861">MTEGVATLRKVGKASPGVEWKAARRFHLITKERVPQVVAEGAVWSSGAIALHHPGYPPSTSIWAGIHDVLSKYGADYEIEWVDAGPEISRTALPQPAQPARNGKGWPLHDADRCKGIGE</sequence>
<name>A0A4R4ZT44_9ACTN</name>
<dbReference type="AlphaFoldDB" id="A0A4R4ZT44"/>
<keyword evidence="3" id="KW-1185">Reference proteome</keyword>
<organism evidence="2 3">
    <name type="scientific">Kribbella antibiotica</name>
    <dbReference type="NCBI Taxonomy" id="190195"/>
    <lineage>
        <taxon>Bacteria</taxon>
        <taxon>Bacillati</taxon>
        <taxon>Actinomycetota</taxon>
        <taxon>Actinomycetes</taxon>
        <taxon>Propionibacteriales</taxon>
        <taxon>Kribbellaceae</taxon>
        <taxon>Kribbella</taxon>
    </lineage>
</organism>
<comment type="caution">
    <text evidence="2">The sequence shown here is derived from an EMBL/GenBank/DDBJ whole genome shotgun (WGS) entry which is preliminary data.</text>
</comment>
<reference evidence="2 3" key="1">
    <citation type="submission" date="2019-03" db="EMBL/GenBank/DDBJ databases">
        <title>Draft genome sequences of novel Actinobacteria.</title>
        <authorList>
            <person name="Sahin N."/>
            <person name="Ay H."/>
            <person name="Saygin H."/>
        </authorList>
    </citation>
    <scope>NUCLEOTIDE SEQUENCE [LARGE SCALE GENOMIC DNA]</scope>
    <source>
        <strain evidence="2 3">JCM 13523</strain>
    </source>
</reference>
<dbReference type="Proteomes" id="UP000295124">
    <property type="component" value="Unassembled WGS sequence"/>
</dbReference>
<proteinExistence type="predicted"/>
<evidence type="ECO:0000313" key="3">
    <source>
        <dbReference type="Proteomes" id="UP000295124"/>
    </source>
</evidence>
<accession>A0A4R4ZT44</accession>
<dbReference type="RefSeq" id="WP_132165861.1">
    <property type="nucleotide sequence ID" value="NZ_SMKX01000009.1"/>
</dbReference>
<dbReference type="EMBL" id="SMKX01000009">
    <property type="protein sequence ID" value="TDD61985.1"/>
    <property type="molecule type" value="Genomic_DNA"/>
</dbReference>